<gene>
    <name evidence="2" type="ORF">NCTC10296_01142</name>
</gene>
<keyword evidence="3" id="KW-1185">Reference proteome</keyword>
<sequence>MSPKIYPLTHRQNTAVIVSGMVTVGFGLMWVLIGLNLLAGGGHAQKYMLFALLSVLLYFSYITWRSSRKHRAKADSLRLLVMMDEIGIRWLYYDAYSAAIYDYKENDDERCYVQQDMPWKQILDAYVENPKYYRTIGKLVVELKGEDDRPVRWELPLNYFEDKEIAQLFVDEMLYMLVVTR</sequence>
<dbReference type="Proteomes" id="UP000279284">
    <property type="component" value="Chromosome"/>
</dbReference>
<keyword evidence="1" id="KW-1133">Transmembrane helix</keyword>
<dbReference type="EMBL" id="LR134313">
    <property type="protein sequence ID" value="VEF00979.1"/>
    <property type="molecule type" value="Genomic_DNA"/>
</dbReference>
<evidence type="ECO:0000256" key="1">
    <source>
        <dbReference type="SAM" id="Phobius"/>
    </source>
</evidence>
<evidence type="ECO:0000313" key="2">
    <source>
        <dbReference type="EMBL" id="VEF00979.1"/>
    </source>
</evidence>
<proteinExistence type="predicted"/>
<dbReference type="AlphaFoldDB" id="A0A1X3D071"/>
<keyword evidence="1" id="KW-0812">Transmembrane</keyword>
<name>A0A1X3D071_9NEIS</name>
<dbReference type="OrthoDB" id="8604127at2"/>
<feature type="transmembrane region" description="Helical" evidence="1">
    <location>
        <begin position="47"/>
        <end position="64"/>
    </location>
</feature>
<dbReference type="RefSeq" id="WP_085415695.1">
    <property type="nucleotide sequence ID" value="NZ_CAUJPY010000022.1"/>
</dbReference>
<reference evidence="2 3" key="1">
    <citation type="submission" date="2018-12" db="EMBL/GenBank/DDBJ databases">
        <authorList>
            <consortium name="Pathogen Informatics"/>
        </authorList>
    </citation>
    <scope>NUCLEOTIDE SEQUENCE [LARGE SCALE GENOMIC DNA]</scope>
    <source>
        <strain evidence="2 3">NCTC10296</strain>
    </source>
</reference>
<dbReference type="STRING" id="493.BWD07_01935"/>
<evidence type="ECO:0000313" key="3">
    <source>
        <dbReference type="Proteomes" id="UP000279284"/>
    </source>
</evidence>
<feature type="transmembrane region" description="Helical" evidence="1">
    <location>
        <begin position="12"/>
        <end position="35"/>
    </location>
</feature>
<dbReference type="KEGG" id="nci:NCTC10296_01142"/>
<organism evidence="2 3">
    <name type="scientific">Neisseria canis</name>
    <dbReference type="NCBI Taxonomy" id="493"/>
    <lineage>
        <taxon>Bacteria</taxon>
        <taxon>Pseudomonadati</taxon>
        <taxon>Pseudomonadota</taxon>
        <taxon>Betaproteobacteria</taxon>
        <taxon>Neisseriales</taxon>
        <taxon>Neisseriaceae</taxon>
        <taxon>Neisseria</taxon>
    </lineage>
</organism>
<accession>A0A1X3D071</accession>
<keyword evidence="1" id="KW-0472">Membrane</keyword>
<protein>
    <submittedName>
        <fullName evidence="2">Uncharacterized protein</fullName>
    </submittedName>
</protein>